<dbReference type="SUPFAM" id="SSF55874">
    <property type="entry name" value="ATPase domain of HSP90 chaperone/DNA topoisomerase II/histidine kinase"/>
    <property type="match status" value="1"/>
</dbReference>
<dbReference type="GO" id="GO:0004721">
    <property type="term" value="F:phosphoprotein phosphatase activity"/>
    <property type="evidence" value="ECO:0007669"/>
    <property type="project" value="UniProtKB-UniRule"/>
</dbReference>
<feature type="coiled-coil region" evidence="8">
    <location>
        <begin position="128"/>
        <end position="162"/>
    </location>
</feature>
<evidence type="ECO:0000256" key="5">
    <source>
        <dbReference type="ARBA" id="ARBA00022840"/>
    </source>
</evidence>
<dbReference type="PROSITE" id="PS50109">
    <property type="entry name" value="HIS_KIN"/>
    <property type="match status" value="1"/>
</dbReference>
<dbReference type="InterPro" id="IPR003594">
    <property type="entry name" value="HATPase_dom"/>
</dbReference>
<dbReference type="GO" id="GO:0016020">
    <property type="term" value="C:membrane"/>
    <property type="evidence" value="ECO:0007669"/>
    <property type="project" value="InterPro"/>
</dbReference>
<dbReference type="GO" id="GO:0000155">
    <property type="term" value="F:phosphorelay sensor kinase activity"/>
    <property type="evidence" value="ECO:0007669"/>
    <property type="project" value="UniProtKB-UniRule"/>
</dbReference>
<protein>
    <recommendedName>
        <fullName evidence="7">Signal transduction histidine-protein kinase/phosphatase DegS</fullName>
        <ecNumber evidence="7">2.7.13.3</ecNumber>
        <ecNumber evidence="7">3.1.3.-</ecNumber>
    </recommendedName>
</protein>
<dbReference type="InterPro" id="IPR016381">
    <property type="entry name" value="Sig_transdc_His_kinase_DegS"/>
</dbReference>
<evidence type="ECO:0000256" key="8">
    <source>
        <dbReference type="SAM" id="Coils"/>
    </source>
</evidence>
<sequence>MEVIIDHRFEASSRGLPALANEIDTKILDKAIQGTLLAIEEGKHQVFEIAESARKEHQALRDESAVVQRQVQETIQEVDRLEAQYRLARRKLVEVSQDFAKYTETTIKEAYDAAHVLQAQLLVTREREEALRARRDDLDRRLRNLEATIAKAEALVTQLSIAFSYLSGDLQNLGTALKNAEQRQYLGMRVIQAQEEERKRVAREIHDGPAQMMANVVLRAEICERMLDRDVEKVRGELRELKEMVRASLSEVRQIIFDLRPMALDDLGLVPTLRRYLADFQDKHRVITELKVYGRERRFNSALEVAVFRTVQEALNNIWKHAKAKVTNVKLELTEKQIAVLIDDDGVGFAVEEAMQSREDGHFGLIGMQERIQLLDGKVEIRSVPNKGTRVHITLPITE</sequence>
<feature type="coiled-coil region" evidence="8">
    <location>
        <begin position="224"/>
        <end position="251"/>
    </location>
</feature>
<feature type="coiled-coil region" evidence="8">
    <location>
        <begin position="50"/>
        <end position="98"/>
    </location>
</feature>
<comment type="catalytic activity">
    <reaction evidence="1 7">
        <text>ATP + protein L-histidine = ADP + protein N-phospho-L-histidine.</text>
        <dbReference type="EC" id="2.7.13.3"/>
    </reaction>
</comment>
<evidence type="ECO:0000256" key="2">
    <source>
        <dbReference type="ARBA" id="ARBA00022679"/>
    </source>
</evidence>
<evidence type="ECO:0000256" key="1">
    <source>
        <dbReference type="ARBA" id="ARBA00000085"/>
    </source>
</evidence>
<keyword evidence="6 7" id="KW-0902">Two-component regulatory system</keyword>
<evidence type="ECO:0000256" key="3">
    <source>
        <dbReference type="ARBA" id="ARBA00022741"/>
    </source>
</evidence>
<keyword evidence="11" id="KW-1185">Reference proteome</keyword>
<evidence type="ECO:0000313" key="11">
    <source>
        <dbReference type="Proteomes" id="UP000195437"/>
    </source>
</evidence>
<dbReference type="EC" id="2.7.13.3" evidence="7"/>
<evidence type="ECO:0000313" key="10">
    <source>
        <dbReference type="EMBL" id="ARU60458.1"/>
    </source>
</evidence>
<keyword evidence="7" id="KW-0963">Cytoplasm</keyword>
<feature type="domain" description="Histidine kinase" evidence="9">
    <location>
        <begin position="200"/>
        <end position="399"/>
    </location>
</feature>
<dbReference type="InterPro" id="IPR005467">
    <property type="entry name" value="His_kinase_dom"/>
</dbReference>
<dbReference type="Pfam" id="PF02518">
    <property type="entry name" value="HATPase_c"/>
    <property type="match status" value="1"/>
</dbReference>
<dbReference type="Pfam" id="PF07730">
    <property type="entry name" value="HisKA_3"/>
    <property type="match status" value="1"/>
</dbReference>
<name>A0A1Y0IJ16_9BACL</name>
<keyword evidence="8" id="KW-0175">Coiled coil</keyword>
<dbReference type="EMBL" id="CP021434">
    <property type="protein sequence ID" value="ARU60458.1"/>
    <property type="molecule type" value="Genomic_DNA"/>
</dbReference>
<dbReference type="PANTHER" id="PTHR24421:SF55">
    <property type="entry name" value="SENSOR HISTIDINE KINASE YDFH"/>
    <property type="match status" value="1"/>
</dbReference>
<comment type="function">
    <text evidence="7">Member of the two-component regulatory system DegS/DegU, which plays an important role in the transition growth phase.</text>
</comment>
<dbReference type="AlphaFoldDB" id="A0A1Y0IJ16"/>
<dbReference type="InterPro" id="IPR011712">
    <property type="entry name" value="Sig_transdc_His_kin_sub3_dim/P"/>
</dbReference>
<evidence type="ECO:0000259" key="9">
    <source>
        <dbReference type="PROSITE" id="PS50109"/>
    </source>
</evidence>
<dbReference type="InterPro" id="IPR008595">
    <property type="entry name" value="DegS"/>
</dbReference>
<dbReference type="GO" id="GO:0046983">
    <property type="term" value="F:protein dimerization activity"/>
    <property type="evidence" value="ECO:0007669"/>
    <property type="project" value="InterPro"/>
</dbReference>
<dbReference type="PANTHER" id="PTHR24421">
    <property type="entry name" value="NITRATE/NITRITE SENSOR PROTEIN NARX-RELATED"/>
    <property type="match status" value="1"/>
</dbReference>
<dbReference type="EC" id="3.1.3.-" evidence="7"/>
<evidence type="ECO:0000256" key="4">
    <source>
        <dbReference type="ARBA" id="ARBA00022777"/>
    </source>
</evidence>
<keyword evidence="5 7" id="KW-0067">ATP-binding</keyword>
<dbReference type="Pfam" id="PF05384">
    <property type="entry name" value="DegS"/>
    <property type="match status" value="1"/>
</dbReference>
<dbReference type="SMART" id="SM00387">
    <property type="entry name" value="HATPase_c"/>
    <property type="match status" value="1"/>
</dbReference>
<keyword evidence="4 7" id="KW-0418">Kinase</keyword>
<dbReference type="GO" id="GO:0005524">
    <property type="term" value="F:ATP binding"/>
    <property type="evidence" value="ECO:0007669"/>
    <property type="project" value="UniProtKB-UniRule"/>
</dbReference>
<organism evidence="10 11">
    <name type="scientific">Tumebacillus avium</name>
    <dbReference type="NCBI Taxonomy" id="1903704"/>
    <lineage>
        <taxon>Bacteria</taxon>
        <taxon>Bacillati</taxon>
        <taxon>Bacillota</taxon>
        <taxon>Bacilli</taxon>
        <taxon>Bacillales</taxon>
        <taxon>Alicyclobacillaceae</taxon>
        <taxon>Tumebacillus</taxon>
    </lineage>
</organism>
<gene>
    <name evidence="10" type="ORF">CBW65_04760</name>
</gene>
<evidence type="ECO:0000256" key="6">
    <source>
        <dbReference type="ARBA" id="ARBA00023012"/>
    </source>
</evidence>
<dbReference type="PIRSF" id="PIRSF003169">
    <property type="entry name" value="STHK_DegS"/>
    <property type="match status" value="1"/>
</dbReference>
<proteinExistence type="predicted"/>
<dbReference type="Gene3D" id="3.30.565.10">
    <property type="entry name" value="Histidine kinase-like ATPase, C-terminal domain"/>
    <property type="match status" value="1"/>
</dbReference>
<keyword evidence="3 7" id="KW-0547">Nucleotide-binding</keyword>
<keyword evidence="7" id="KW-0904">Protein phosphatase</keyword>
<reference evidence="11" key="1">
    <citation type="submission" date="2017-05" db="EMBL/GenBank/DDBJ databases">
        <authorList>
            <person name="Sung H."/>
        </authorList>
    </citation>
    <scope>NUCLEOTIDE SEQUENCE [LARGE SCALE GENOMIC DNA]</scope>
    <source>
        <strain evidence="11">AR23208</strain>
    </source>
</reference>
<dbReference type="InterPro" id="IPR036890">
    <property type="entry name" value="HATPase_C_sf"/>
</dbReference>
<accession>A0A1Y0IJ16</accession>
<dbReference type="KEGG" id="tum:CBW65_04760"/>
<dbReference type="InterPro" id="IPR050482">
    <property type="entry name" value="Sensor_HK_TwoCompSys"/>
</dbReference>
<evidence type="ECO:0000256" key="7">
    <source>
        <dbReference type="PIRNR" id="PIRNR003169"/>
    </source>
</evidence>
<keyword evidence="7" id="KW-0378">Hydrolase</keyword>
<dbReference type="CDD" id="cd16917">
    <property type="entry name" value="HATPase_UhpB-NarQ-NarX-like"/>
    <property type="match status" value="1"/>
</dbReference>
<dbReference type="Proteomes" id="UP000195437">
    <property type="component" value="Chromosome"/>
</dbReference>
<comment type="subcellular location">
    <subcellularLocation>
        <location evidence="7">Cytoplasm</location>
    </subcellularLocation>
</comment>
<dbReference type="Gene3D" id="1.20.5.1930">
    <property type="match status" value="1"/>
</dbReference>
<dbReference type="GO" id="GO:0005737">
    <property type="term" value="C:cytoplasm"/>
    <property type="evidence" value="ECO:0007669"/>
    <property type="project" value="UniProtKB-SubCell"/>
</dbReference>
<keyword evidence="2 7" id="KW-0808">Transferase</keyword>